<dbReference type="NCBIfam" id="TIGR00666">
    <property type="entry name" value="PBP4"/>
    <property type="match status" value="1"/>
</dbReference>
<proteinExistence type="inferred from homology"/>
<evidence type="ECO:0000256" key="2">
    <source>
        <dbReference type="ARBA" id="ARBA00022801"/>
    </source>
</evidence>
<protein>
    <submittedName>
        <fullName evidence="3">D-alanyl-D-alanine carboxypeptidase/D-alanyl-D-alanine-endopeptidase</fullName>
    </submittedName>
</protein>
<evidence type="ECO:0000313" key="4">
    <source>
        <dbReference type="Proteomes" id="UP001501411"/>
    </source>
</evidence>
<evidence type="ECO:0000313" key="3">
    <source>
        <dbReference type="EMBL" id="GAA4804164.1"/>
    </source>
</evidence>
<keyword evidence="4" id="KW-1185">Reference proteome</keyword>
<keyword evidence="3" id="KW-0121">Carboxypeptidase</keyword>
<name>A0ABP9C2R9_9SPHI</name>
<dbReference type="Proteomes" id="UP001501411">
    <property type="component" value="Unassembled WGS sequence"/>
</dbReference>
<reference evidence="4" key="1">
    <citation type="journal article" date="2019" name="Int. J. Syst. Evol. Microbiol.">
        <title>The Global Catalogue of Microorganisms (GCM) 10K type strain sequencing project: providing services to taxonomists for standard genome sequencing and annotation.</title>
        <authorList>
            <consortium name="The Broad Institute Genomics Platform"/>
            <consortium name="The Broad Institute Genome Sequencing Center for Infectious Disease"/>
            <person name="Wu L."/>
            <person name="Ma J."/>
        </authorList>
    </citation>
    <scope>NUCLEOTIDE SEQUENCE [LARGE SCALE GENOMIC DNA]</scope>
    <source>
        <strain evidence="4">JCM 18200</strain>
    </source>
</reference>
<dbReference type="InterPro" id="IPR000667">
    <property type="entry name" value="Peptidase_S13"/>
</dbReference>
<dbReference type="EMBL" id="BAABIQ010000043">
    <property type="protein sequence ID" value="GAA4804164.1"/>
    <property type="molecule type" value="Genomic_DNA"/>
</dbReference>
<dbReference type="SUPFAM" id="SSF56601">
    <property type="entry name" value="beta-lactamase/transpeptidase-like"/>
    <property type="match status" value="1"/>
</dbReference>
<accession>A0ABP9C2R9</accession>
<dbReference type="PANTHER" id="PTHR30023">
    <property type="entry name" value="D-ALANYL-D-ALANINE CARBOXYPEPTIDASE"/>
    <property type="match status" value="1"/>
</dbReference>
<gene>
    <name evidence="3" type="primary">dacB_2</name>
    <name evidence="3" type="ORF">GCM10023231_36540</name>
</gene>
<dbReference type="PANTHER" id="PTHR30023:SF0">
    <property type="entry name" value="PENICILLIN-SENSITIVE CARBOXYPEPTIDASE A"/>
    <property type="match status" value="1"/>
</dbReference>
<dbReference type="InterPro" id="IPR012338">
    <property type="entry name" value="Beta-lactam/transpept-like"/>
</dbReference>
<keyword evidence="3" id="KW-0645">Protease</keyword>
<organism evidence="3 4">
    <name type="scientific">Olivibacter ginsenosidimutans</name>
    <dbReference type="NCBI Taxonomy" id="1176537"/>
    <lineage>
        <taxon>Bacteria</taxon>
        <taxon>Pseudomonadati</taxon>
        <taxon>Bacteroidota</taxon>
        <taxon>Sphingobacteriia</taxon>
        <taxon>Sphingobacteriales</taxon>
        <taxon>Sphingobacteriaceae</taxon>
        <taxon>Olivibacter</taxon>
    </lineage>
</organism>
<sequence length="479" mass="52318">MNKQFILMKISPTLIFIFLIFHSSFLVAQSLQQKISAAYQKFENNPNLRHAVTSLTVLDARTGAVVFSKGGNIGLATASTLKTITSAAAYYVLGADYVYQTELFYTGDIQNGVLNGNIVIKGSGDPSLGSDRFDATKESILLNQWSDAIAKAGIQKINGSIIGDDLLYNGYTAGPRWIWQDLGSYYGAGTSGLNWRENLVDLHLKPGAQVGAAAVIQNTAPNIAYVKLVNEITTGPAGSGDKVYPYAAPYSSLIYLRGTYGIDFRKSVQLALPDPAYDAALRLQLALEGKGISVQQPATTAKLLHLSEKPMPNNTKLIWTHTSPKLSDLVYWFNQKSINLYGEALLKSIALKQHKDTETIEAASYLGDFWTNKLGLEKGTLRIYDGSGLSPENRVTTMAMARILSSIKKEPWFASYYKSIPTYNGMKMKSGTIGGVLGYAGYQKAANGTELVFSLLVNNYEGSANGMRQQMFRLLDVLK</sequence>
<dbReference type="Pfam" id="PF02113">
    <property type="entry name" value="Peptidase_S13"/>
    <property type="match status" value="1"/>
</dbReference>
<comment type="caution">
    <text evidence="3">The sequence shown here is derived from an EMBL/GenBank/DDBJ whole genome shotgun (WGS) entry which is preliminary data.</text>
</comment>
<dbReference type="GO" id="GO:0004180">
    <property type="term" value="F:carboxypeptidase activity"/>
    <property type="evidence" value="ECO:0007669"/>
    <property type="project" value="UniProtKB-KW"/>
</dbReference>
<keyword evidence="2" id="KW-0378">Hydrolase</keyword>
<comment type="similarity">
    <text evidence="1">Belongs to the peptidase S13 family.</text>
</comment>
<dbReference type="Gene3D" id="3.50.80.20">
    <property type="entry name" value="D-Ala-D-Ala carboxypeptidase C, peptidase S13"/>
    <property type="match status" value="1"/>
</dbReference>
<dbReference type="PRINTS" id="PR00922">
    <property type="entry name" value="DADACBPTASE3"/>
</dbReference>
<dbReference type="Gene3D" id="3.40.710.10">
    <property type="entry name" value="DD-peptidase/beta-lactamase superfamily"/>
    <property type="match status" value="1"/>
</dbReference>
<evidence type="ECO:0000256" key="1">
    <source>
        <dbReference type="ARBA" id="ARBA00006096"/>
    </source>
</evidence>